<dbReference type="GO" id="GO:0052621">
    <property type="term" value="F:diguanylate cyclase activity"/>
    <property type="evidence" value="ECO:0007669"/>
    <property type="project" value="UniProtKB-EC"/>
</dbReference>
<feature type="domain" description="GGDEF" evidence="5">
    <location>
        <begin position="295"/>
        <end position="428"/>
    </location>
</feature>
<evidence type="ECO:0000313" key="7">
    <source>
        <dbReference type="Proteomes" id="UP000483432"/>
    </source>
</evidence>
<accession>A0A7C9K9E6</accession>
<evidence type="ECO:0000259" key="4">
    <source>
        <dbReference type="PROSITE" id="PS50885"/>
    </source>
</evidence>
<comment type="catalytic activity">
    <reaction evidence="2">
        <text>2 GTP = 3',3'-c-di-GMP + 2 diphosphate</text>
        <dbReference type="Rhea" id="RHEA:24898"/>
        <dbReference type="ChEBI" id="CHEBI:33019"/>
        <dbReference type="ChEBI" id="CHEBI:37565"/>
        <dbReference type="ChEBI" id="CHEBI:58805"/>
        <dbReference type="EC" id="2.7.7.65"/>
    </reaction>
</comment>
<dbReference type="InterPro" id="IPR000160">
    <property type="entry name" value="GGDEF_dom"/>
</dbReference>
<dbReference type="PROSITE" id="PS50885">
    <property type="entry name" value="HAMP"/>
    <property type="match status" value="1"/>
</dbReference>
<feature type="transmembrane region" description="Helical" evidence="3">
    <location>
        <begin position="156"/>
        <end position="175"/>
    </location>
</feature>
<sequence length="438" mass="48724">MPRLFFREIGLQIGLSVKLMGYVMAGVLITSAGIGVVRVNNERGPLSELIGKAGQSVANATASGAASLIAGYDYGNLEILAENVSQQVNVIHVMIRNQSKRVMAQTTSEQAASFKRFESPVMFNGEAIGSVAIDVSTDALENALNALYWRVFFEQLIFGAILGLIVYFFTARGIVSPIRNLTMAMEEAVEKGGAFVSRDLKVRSRDEVGRLVTVFNALNKSLASYHHMLKGKIDLANQELREKNNLLGGRTQELERALELVNTMATTDWLTELPNRRKFDETLSRMFHQSERFSEEITLVLFDIDRFKLINDTYGHGAGDQVLRDIGTLLRLHVRKSDLPARLGGDEFGVLLYHTSIDQAEIFIEKLMDSVRTQVFDYDGFQLKVGISAGVAQYIKPMTTPQALYHAADMALYQAKKEGRGRYSVYSESKSPQELETS</sequence>
<evidence type="ECO:0000313" key="6">
    <source>
        <dbReference type="EMBL" id="NDP48135.1"/>
    </source>
</evidence>
<evidence type="ECO:0000259" key="5">
    <source>
        <dbReference type="PROSITE" id="PS50887"/>
    </source>
</evidence>
<dbReference type="InterPro" id="IPR029787">
    <property type="entry name" value="Nucleotide_cyclase"/>
</dbReference>
<dbReference type="CDD" id="cd01949">
    <property type="entry name" value="GGDEF"/>
    <property type="match status" value="1"/>
</dbReference>
<dbReference type="EMBL" id="JAAFGW010000084">
    <property type="protein sequence ID" value="NDP48135.1"/>
    <property type="molecule type" value="Genomic_DNA"/>
</dbReference>
<keyword evidence="3" id="KW-1133">Transmembrane helix</keyword>
<dbReference type="NCBIfam" id="TIGR00254">
    <property type="entry name" value="GGDEF"/>
    <property type="match status" value="1"/>
</dbReference>
<dbReference type="PANTHER" id="PTHR45138">
    <property type="entry name" value="REGULATORY COMPONENTS OF SENSORY TRANSDUCTION SYSTEM"/>
    <property type="match status" value="1"/>
</dbReference>
<dbReference type="GO" id="GO:1902201">
    <property type="term" value="P:negative regulation of bacterial-type flagellum-dependent cell motility"/>
    <property type="evidence" value="ECO:0007669"/>
    <property type="project" value="TreeGrafter"/>
</dbReference>
<name>A0A7C9K9E6_9PROT</name>
<dbReference type="SMART" id="SM00267">
    <property type="entry name" value="GGDEF"/>
    <property type="match status" value="1"/>
</dbReference>
<dbReference type="GO" id="GO:0007165">
    <property type="term" value="P:signal transduction"/>
    <property type="evidence" value="ECO:0007669"/>
    <property type="project" value="InterPro"/>
</dbReference>
<dbReference type="CDD" id="cd06225">
    <property type="entry name" value="HAMP"/>
    <property type="match status" value="1"/>
</dbReference>
<dbReference type="InterPro" id="IPR043128">
    <property type="entry name" value="Rev_trsase/Diguanyl_cyclase"/>
</dbReference>
<evidence type="ECO:0000256" key="1">
    <source>
        <dbReference type="ARBA" id="ARBA00012528"/>
    </source>
</evidence>
<dbReference type="FunFam" id="3.30.70.270:FF:000001">
    <property type="entry name" value="Diguanylate cyclase domain protein"/>
    <property type="match status" value="1"/>
</dbReference>
<dbReference type="InterPro" id="IPR003660">
    <property type="entry name" value="HAMP_dom"/>
</dbReference>
<dbReference type="GO" id="GO:0043709">
    <property type="term" value="P:cell adhesion involved in single-species biofilm formation"/>
    <property type="evidence" value="ECO:0007669"/>
    <property type="project" value="TreeGrafter"/>
</dbReference>
<feature type="transmembrane region" description="Helical" evidence="3">
    <location>
        <begin position="21"/>
        <end position="39"/>
    </location>
</feature>
<dbReference type="Proteomes" id="UP000483432">
    <property type="component" value="Unassembled WGS sequence"/>
</dbReference>
<dbReference type="InterPro" id="IPR050469">
    <property type="entry name" value="Diguanylate_Cyclase"/>
</dbReference>
<keyword evidence="3" id="KW-0472">Membrane</keyword>
<comment type="caution">
    <text evidence="6">The sequence shown here is derived from an EMBL/GenBank/DDBJ whole genome shotgun (WGS) entry which is preliminary data.</text>
</comment>
<organism evidence="6 7">
    <name type="scientific">Sulfuriferula multivorans</name>
    <dbReference type="NCBI Taxonomy" id="1559896"/>
    <lineage>
        <taxon>Bacteria</taxon>
        <taxon>Pseudomonadati</taxon>
        <taxon>Pseudomonadota</taxon>
        <taxon>Betaproteobacteria</taxon>
        <taxon>Nitrosomonadales</taxon>
        <taxon>Sulfuricellaceae</taxon>
        <taxon>Sulfuriferula</taxon>
    </lineage>
</organism>
<gene>
    <name evidence="6" type="ORF">GZ085_07030</name>
</gene>
<dbReference type="PROSITE" id="PS50887">
    <property type="entry name" value="GGDEF"/>
    <property type="match status" value="1"/>
</dbReference>
<dbReference type="Pfam" id="PF00672">
    <property type="entry name" value="HAMP"/>
    <property type="match status" value="1"/>
</dbReference>
<dbReference type="SUPFAM" id="SSF55073">
    <property type="entry name" value="Nucleotide cyclase"/>
    <property type="match status" value="1"/>
</dbReference>
<evidence type="ECO:0000256" key="3">
    <source>
        <dbReference type="SAM" id="Phobius"/>
    </source>
</evidence>
<keyword evidence="3" id="KW-0812">Transmembrane</keyword>
<reference evidence="6 7" key="1">
    <citation type="submission" date="2019-09" db="EMBL/GenBank/DDBJ databases">
        <title>H2 Metabolism Revealed by Metagenomic Analysis in Subglacial Sediment of East Antarctica.</title>
        <authorList>
            <person name="Yang Z."/>
            <person name="Zhang Y."/>
            <person name="Lv Y."/>
            <person name="Yan W."/>
            <person name="Xiao X."/>
            <person name="Sun B."/>
            <person name="Ma H."/>
        </authorList>
    </citation>
    <scope>NUCLEOTIDE SEQUENCE [LARGE SCALE GENOMIC DNA]</scope>
    <source>
        <strain evidence="6">Bin2_2</strain>
    </source>
</reference>
<evidence type="ECO:0000256" key="2">
    <source>
        <dbReference type="ARBA" id="ARBA00034247"/>
    </source>
</evidence>
<dbReference type="Pfam" id="PF00990">
    <property type="entry name" value="GGDEF"/>
    <property type="match status" value="1"/>
</dbReference>
<dbReference type="EC" id="2.7.7.65" evidence="1"/>
<dbReference type="AlphaFoldDB" id="A0A7C9K9E6"/>
<dbReference type="Gene3D" id="3.30.70.270">
    <property type="match status" value="1"/>
</dbReference>
<proteinExistence type="predicted"/>
<dbReference type="Gene3D" id="6.10.340.10">
    <property type="match status" value="1"/>
</dbReference>
<protein>
    <recommendedName>
        <fullName evidence="1">diguanylate cyclase</fullName>
        <ecNumber evidence="1">2.7.7.65</ecNumber>
    </recommendedName>
</protein>
<dbReference type="GO" id="GO:0005886">
    <property type="term" value="C:plasma membrane"/>
    <property type="evidence" value="ECO:0007669"/>
    <property type="project" value="TreeGrafter"/>
</dbReference>
<feature type="domain" description="HAMP" evidence="4">
    <location>
        <begin position="172"/>
        <end position="227"/>
    </location>
</feature>
<dbReference type="PANTHER" id="PTHR45138:SF9">
    <property type="entry name" value="DIGUANYLATE CYCLASE DGCM-RELATED"/>
    <property type="match status" value="1"/>
</dbReference>